<evidence type="ECO:0000256" key="1">
    <source>
        <dbReference type="ARBA" id="ARBA00012797"/>
    </source>
</evidence>
<keyword evidence="3" id="KW-0808">Transferase</keyword>
<comment type="caution">
    <text evidence="8">The sequence shown here is derived from an EMBL/GenBank/DDBJ whole genome shotgun (WGS) entry which is preliminary data.</text>
</comment>
<dbReference type="InterPro" id="IPR028564">
    <property type="entry name" value="MT_TRM10-typ"/>
</dbReference>
<accession>A0AAV8USG9</accession>
<keyword evidence="9" id="KW-1185">Reference proteome</keyword>
<feature type="region of interest" description="Disordered" evidence="6">
    <location>
        <begin position="90"/>
        <end position="154"/>
    </location>
</feature>
<keyword evidence="4" id="KW-0949">S-adenosyl-L-methionine</keyword>
<dbReference type="GO" id="GO:0005634">
    <property type="term" value="C:nucleus"/>
    <property type="evidence" value="ECO:0007669"/>
    <property type="project" value="TreeGrafter"/>
</dbReference>
<dbReference type="Gene3D" id="3.40.1280.30">
    <property type="match status" value="1"/>
</dbReference>
<feature type="compositionally biased region" description="Basic and acidic residues" evidence="6">
    <location>
        <begin position="93"/>
        <end position="102"/>
    </location>
</feature>
<keyword evidence="2" id="KW-0489">Methyltransferase</keyword>
<dbReference type="PANTHER" id="PTHR13563:SF13">
    <property type="entry name" value="TRNA METHYLTRANSFERASE 10 HOMOLOG A"/>
    <property type="match status" value="1"/>
</dbReference>
<evidence type="ECO:0000256" key="2">
    <source>
        <dbReference type="ARBA" id="ARBA00022603"/>
    </source>
</evidence>
<proteinExistence type="predicted"/>
<dbReference type="PANTHER" id="PTHR13563">
    <property type="entry name" value="TRNA (GUANINE-9-) METHYLTRANSFERASE"/>
    <property type="match status" value="1"/>
</dbReference>
<evidence type="ECO:0000256" key="4">
    <source>
        <dbReference type="ARBA" id="ARBA00022691"/>
    </source>
</evidence>
<evidence type="ECO:0000313" key="8">
    <source>
        <dbReference type="EMBL" id="KAJ8905509.1"/>
    </source>
</evidence>
<dbReference type="PROSITE" id="PS51675">
    <property type="entry name" value="SAM_MT_TRM10"/>
    <property type="match status" value="1"/>
</dbReference>
<dbReference type="CDD" id="cd18089">
    <property type="entry name" value="SPOUT_Trm10-like"/>
    <property type="match status" value="1"/>
</dbReference>
<dbReference type="GO" id="GO:0002939">
    <property type="term" value="P:tRNA N1-guanine methylation"/>
    <property type="evidence" value="ECO:0007669"/>
    <property type="project" value="TreeGrafter"/>
</dbReference>
<dbReference type="InterPro" id="IPR007356">
    <property type="entry name" value="tRNA_m1G_MeTrfase_euk"/>
</dbReference>
<sequence>MMEATRDHGDESKRKTGSSDTGELEEASMRKDQSQGADSGGGGGAQQEDLPSPSVPLNGAESREAKANEQQATCSEQKAIEISAGAKIAEAGELEKSSHSDADLEGVNKPSPDDPQSEQHESKQSAGLSKNALKKLRKRAQLQEQKSLRKQREKRIRQEFHDMRRIEREELLQSMTEEERETYRAGKRARSLELRAKEKESIQTTRKMIAESKQRVCIDMEWHSQLTEKELNSLYKQLNYTYSAIRKAVAGGRKGLKLIFTGVDAALKQDMERKLNGSDSWPVVWSEATLLDQFKCEKDSLVYLTHESSRVLKQLSEDEVYIVGGIVDRNRIRGGTASKAKEVGLQTARLELSEESLRFTSGTTVLTVNHVVEILLEAANGAAWRDAVMKVLPARKGVIDTSKKK</sequence>
<organism evidence="8 9">
    <name type="scientific">Rhodosorus marinus</name>
    <dbReference type="NCBI Taxonomy" id="101924"/>
    <lineage>
        <taxon>Eukaryota</taxon>
        <taxon>Rhodophyta</taxon>
        <taxon>Stylonematophyceae</taxon>
        <taxon>Stylonematales</taxon>
        <taxon>Stylonemataceae</taxon>
        <taxon>Rhodosorus</taxon>
    </lineage>
</organism>
<feature type="domain" description="SAM-dependent MTase TRM10-type" evidence="7">
    <location>
        <begin position="200"/>
        <end position="399"/>
    </location>
</feature>
<dbReference type="GO" id="GO:0000049">
    <property type="term" value="F:tRNA binding"/>
    <property type="evidence" value="ECO:0007669"/>
    <property type="project" value="TreeGrafter"/>
</dbReference>
<protein>
    <recommendedName>
        <fullName evidence="1">tRNA (guanine(9)-N(1))-methyltransferase</fullName>
        <ecNumber evidence="1">2.1.1.221</ecNumber>
    </recommendedName>
</protein>
<name>A0AAV8USG9_9RHOD</name>
<evidence type="ECO:0000256" key="5">
    <source>
        <dbReference type="ARBA" id="ARBA00048434"/>
    </source>
</evidence>
<dbReference type="InterPro" id="IPR038459">
    <property type="entry name" value="MT_TRM10-typ_sf"/>
</dbReference>
<evidence type="ECO:0000256" key="3">
    <source>
        <dbReference type="ARBA" id="ARBA00022679"/>
    </source>
</evidence>
<dbReference type="Proteomes" id="UP001157974">
    <property type="component" value="Unassembled WGS sequence"/>
</dbReference>
<evidence type="ECO:0000313" key="9">
    <source>
        <dbReference type="Proteomes" id="UP001157974"/>
    </source>
</evidence>
<comment type="catalytic activity">
    <reaction evidence="5">
        <text>guanosine(9) in tRNA + S-adenosyl-L-methionine = N(1)-methylguanosine(9) in tRNA + S-adenosyl-L-homocysteine + H(+)</text>
        <dbReference type="Rhea" id="RHEA:43156"/>
        <dbReference type="Rhea" id="RHEA-COMP:10367"/>
        <dbReference type="Rhea" id="RHEA-COMP:10368"/>
        <dbReference type="ChEBI" id="CHEBI:15378"/>
        <dbReference type="ChEBI" id="CHEBI:57856"/>
        <dbReference type="ChEBI" id="CHEBI:59789"/>
        <dbReference type="ChEBI" id="CHEBI:73542"/>
        <dbReference type="ChEBI" id="CHEBI:74269"/>
        <dbReference type="EC" id="2.1.1.221"/>
    </reaction>
</comment>
<dbReference type="AlphaFoldDB" id="A0AAV8USG9"/>
<reference evidence="8 9" key="1">
    <citation type="journal article" date="2023" name="Nat. Commun.">
        <title>Origin of minicircular mitochondrial genomes in red algae.</title>
        <authorList>
            <person name="Lee Y."/>
            <person name="Cho C.H."/>
            <person name="Lee Y.M."/>
            <person name="Park S.I."/>
            <person name="Yang J.H."/>
            <person name="West J.A."/>
            <person name="Bhattacharya D."/>
            <person name="Yoon H.S."/>
        </authorList>
    </citation>
    <scope>NUCLEOTIDE SEQUENCE [LARGE SCALE GENOMIC DNA]</scope>
    <source>
        <strain evidence="8 9">CCMP1338</strain>
        <tissue evidence="8">Whole cell</tissue>
    </source>
</reference>
<evidence type="ECO:0000259" key="7">
    <source>
        <dbReference type="PROSITE" id="PS51675"/>
    </source>
</evidence>
<feature type="compositionally biased region" description="Basic and acidic residues" evidence="6">
    <location>
        <begin position="1"/>
        <end position="14"/>
    </location>
</feature>
<dbReference type="EC" id="2.1.1.221" evidence="1"/>
<dbReference type="EMBL" id="JAMWBK010000004">
    <property type="protein sequence ID" value="KAJ8905509.1"/>
    <property type="molecule type" value="Genomic_DNA"/>
</dbReference>
<evidence type="ECO:0000256" key="6">
    <source>
        <dbReference type="SAM" id="MobiDB-lite"/>
    </source>
</evidence>
<dbReference type="GO" id="GO:0052905">
    <property type="term" value="F:tRNA (guanosine(9)-N1)-methyltransferase activity"/>
    <property type="evidence" value="ECO:0007669"/>
    <property type="project" value="UniProtKB-EC"/>
</dbReference>
<gene>
    <name evidence="8" type="ORF">NDN08_002016</name>
</gene>
<feature type="region of interest" description="Disordered" evidence="6">
    <location>
        <begin position="1"/>
        <end position="78"/>
    </location>
</feature>